<dbReference type="RefSeq" id="WP_345680104.1">
    <property type="nucleotide sequence ID" value="NZ_BAABHS010000040.1"/>
</dbReference>
<keyword evidence="1" id="KW-0720">Serine protease</keyword>
<feature type="active site" evidence="1">
    <location>
        <position position="154"/>
    </location>
</feature>
<dbReference type="Proteomes" id="UP001500466">
    <property type="component" value="Unassembled WGS sequence"/>
</dbReference>
<dbReference type="PANTHER" id="PTHR10046">
    <property type="entry name" value="ATP DEPENDENT LON PROTEASE FAMILY MEMBER"/>
    <property type="match status" value="1"/>
</dbReference>
<keyword evidence="1" id="KW-0378">Hydrolase</keyword>
<feature type="active site" evidence="1">
    <location>
        <position position="199"/>
    </location>
</feature>
<keyword evidence="4" id="KW-1185">Reference proteome</keyword>
<dbReference type="Pfam" id="PF05362">
    <property type="entry name" value="Lon_C"/>
    <property type="match status" value="1"/>
</dbReference>
<name>A0ABP9I7U8_9ACTN</name>
<dbReference type="PROSITE" id="PS51786">
    <property type="entry name" value="LON_PROTEOLYTIC"/>
    <property type="match status" value="1"/>
</dbReference>
<evidence type="ECO:0000259" key="2">
    <source>
        <dbReference type="PROSITE" id="PS51786"/>
    </source>
</evidence>
<dbReference type="EMBL" id="BAABHS010000040">
    <property type="protein sequence ID" value="GAA4990640.1"/>
    <property type="molecule type" value="Genomic_DNA"/>
</dbReference>
<gene>
    <name evidence="3" type="ORF">GCM10023205_72780</name>
</gene>
<comment type="catalytic activity">
    <reaction evidence="1">
        <text>Hydrolysis of proteins in presence of ATP.</text>
        <dbReference type="EC" id="3.4.21.53"/>
    </reaction>
</comment>
<protein>
    <recommendedName>
        <fullName evidence="1">endopeptidase La</fullName>
        <ecNumber evidence="1">3.4.21.53</ecNumber>
    </recommendedName>
</protein>
<accession>A0ABP9I7U8</accession>
<organism evidence="3 4">
    <name type="scientific">Yinghuangia aomiensis</name>
    <dbReference type="NCBI Taxonomy" id="676205"/>
    <lineage>
        <taxon>Bacteria</taxon>
        <taxon>Bacillati</taxon>
        <taxon>Actinomycetota</taxon>
        <taxon>Actinomycetes</taxon>
        <taxon>Kitasatosporales</taxon>
        <taxon>Streptomycetaceae</taxon>
        <taxon>Yinghuangia</taxon>
    </lineage>
</organism>
<dbReference type="SUPFAM" id="SSF54211">
    <property type="entry name" value="Ribosomal protein S5 domain 2-like"/>
    <property type="match status" value="1"/>
</dbReference>
<comment type="caution">
    <text evidence="3">The sequence shown here is derived from an EMBL/GenBank/DDBJ whole genome shotgun (WGS) entry which is preliminary data.</text>
</comment>
<dbReference type="EC" id="3.4.21.53" evidence="1"/>
<comment type="similarity">
    <text evidence="1">Belongs to the peptidase S16 family.</text>
</comment>
<sequence>MARSKRTLALSLLLIVILGVFGFTAPLPFTVISPGETVDTLGKDAAGAPVIQITGATPQPTEGQLLLTTIRADDPDTEHHLSGLLDAWFDGNEAVVPKKSVYPEGKSKAQIIQQNTQDMTESQDHAAVAALNYLKLDPNQVKVKLNAGEIGGPSAGLMFSLGIVDMLGTRNLTGGQIIAGTGTIDDTGKVGPIGGIEMKTKGAKKSLATVFLLPKEECKKAKAAAPGGLRLVPVETLPQAVDALMALQNGGKVPSC</sequence>
<evidence type="ECO:0000256" key="1">
    <source>
        <dbReference type="PROSITE-ProRule" id="PRU01122"/>
    </source>
</evidence>
<feature type="domain" description="Lon proteolytic" evidence="2">
    <location>
        <begin position="146"/>
        <end position="247"/>
    </location>
</feature>
<keyword evidence="1" id="KW-0645">Protease</keyword>
<evidence type="ECO:0000313" key="4">
    <source>
        <dbReference type="Proteomes" id="UP001500466"/>
    </source>
</evidence>
<dbReference type="InterPro" id="IPR027065">
    <property type="entry name" value="Lon_Prtase"/>
</dbReference>
<dbReference type="InterPro" id="IPR008269">
    <property type="entry name" value="Lon_proteolytic"/>
</dbReference>
<proteinExistence type="inferred from homology"/>
<reference evidence="4" key="1">
    <citation type="journal article" date="2019" name="Int. J. Syst. Evol. Microbiol.">
        <title>The Global Catalogue of Microorganisms (GCM) 10K type strain sequencing project: providing services to taxonomists for standard genome sequencing and annotation.</title>
        <authorList>
            <consortium name="The Broad Institute Genomics Platform"/>
            <consortium name="The Broad Institute Genome Sequencing Center for Infectious Disease"/>
            <person name="Wu L."/>
            <person name="Ma J."/>
        </authorList>
    </citation>
    <scope>NUCLEOTIDE SEQUENCE [LARGE SCALE GENOMIC DNA]</scope>
    <source>
        <strain evidence="4">JCM 17986</strain>
    </source>
</reference>
<dbReference type="InterPro" id="IPR020568">
    <property type="entry name" value="Ribosomal_Su5_D2-typ_SF"/>
</dbReference>
<dbReference type="InterPro" id="IPR014721">
    <property type="entry name" value="Ribsml_uS5_D2-typ_fold_subgr"/>
</dbReference>
<evidence type="ECO:0000313" key="3">
    <source>
        <dbReference type="EMBL" id="GAA4990640.1"/>
    </source>
</evidence>
<dbReference type="Gene3D" id="3.30.230.10">
    <property type="match status" value="1"/>
</dbReference>